<feature type="chain" id="PRO_5031540405" evidence="1">
    <location>
        <begin position="26"/>
        <end position="151"/>
    </location>
</feature>
<dbReference type="OrthoDB" id="2667226at2"/>
<proteinExistence type="predicted"/>
<keyword evidence="1" id="KW-0732">Signal</keyword>
<name>A0A7X2YYS0_9BACL</name>
<gene>
    <name evidence="2" type="ORF">GNP95_05415</name>
</gene>
<feature type="signal peptide" evidence="1">
    <location>
        <begin position="1"/>
        <end position="25"/>
    </location>
</feature>
<evidence type="ECO:0000313" key="3">
    <source>
        <dbReference type="Proteomes" id="UP000447876"/>
    </source>
</evidence>
<evidence type="ECO:0000256" key="1">
    <source>
        <dbReference type="SAM" id="SignalP"/>
    </source>
</evidence>
<dbReference type="AlphaFoldDB" id="A0A7X2YYS0"/>
<dbReference type="EMBL" id="WNZW01000001">
    <property type="protein sequence ID" value="MUG44436.1"/>
    <property type="molecule type" value="Genomic_DNA"/>
</dbReference>
<dbReference type="Proteomes" id="UP000447876">
    <property type="component" value="Unassembled WGS sequence"/>
</dbReference>
<comment type="caution">
    <text evidence="2">The sequence shown here is derived from an EMBL/GenBank/DDBJ whole genome shotgun (WGS) entry which is preliminary data.</text>
</comment>
<evidence type="ECO:0000313" key="2">
    <source>
        <dbReference type="EMBL" id="MUG44436.1"/>
    </source>
</evidence>
<dbReference type="RefSeq" id="WP_155609823.1">
    <property type="nucleotide sequence ID" value="NZ_WNZW01000001.1"/>
</dbReference>
<protein>
    <submittedName>
        <fullName evidence="2">Uncharacterized protein</fullName>
    </submittedName>
</protein>
<reference evidence="2 3" key="1">
    <citation type="submission" date="2019-11" db="EMBL/GenBank/DDBJ databases">
        <title>Draft genome sequences of five Paenibacillus species of dairy origin.</title>
        <authorList>
            <person name="Olajide A.M."/>
            <person name="Chen S."/>
            <person name="Lapointe G."/>
        </authorList>
    </citation>
    <scope>NUCLEOTIDE SEQUENCE [LARGE SCALE GENOMIC DNA]</scope>
    <source>
        <strain evidence="2 3">12CR55</strain>
    </source>
</reference>
<dbReference type="Gene3D" id="2.60.120.380">
    <property type="match status" value="1"/>
</dbReference>
<accession>A0A7X2YYS0</accession>
<organism evidence="2 3">
    <name type="scientific">Paenibacillus woosongensis</name>
    <dbReference type="NCBI Taxonomy" id="307580"/>
    <lineage>
        <taxon>Bacteria</taxon>
        <taxon>Bacillati</taxon>
        <taxon>Bacillota</taxon>
        <taxon>Bacilli</taxon>
        <taxon>Bacillales</taxon>
        <taxon>Paenibacillaceae</taxon>
        <taxon>Paenibacillus</taxon>
    </lineage>
</organism>
<sequence>MKFKKMLTVLFTTVLLLTFSSAANAAVGFADTKAQAFSVQPKAAGNESMSMSLSSSNDVDWYKWTNNTGTDKFISTALVVFDNSSQSKYQIGHELVYKDGRSTDIFYAYDGRGISHIYVPAGATLYVRVEAKVFIDPSIVYWLFVVNHELD</sequence>